<reference evidence="2 3" key="1">
    <citation type="journal article" date="2015" name="Nat. Commun.">
        <title>Outbred genome sequencing and CRISPR/Cas9 gene editing in butterflies.</title>
        <authorList>
            <person name="Li X."/>
            <person name="Fan D."/>
            <person name="Zhang W."/>
            <person name="Liu G."/>
            <person name="Zhang L."/>
            <person name="Zhao L."/>
            <person name="Fang X."/>
            <person name="Chen L."/>
            <person name="Dong Y."/>
            <person name="Chen Y."/>
            <person name="Ding Y."/>
            <person name="Zhao R."/>
            <person name="Feng M."/>
            <person name="Zhu Y."/>
            <person name="Feng Y."/>
            <person name="Jiang X."/>
            <person name="Zhu D."/>
            <person name="Xiang H."/>
            <person name="Feng X."/>
            <person name="Li S."/>
            <person name="Wang J."/>
            <person name="Zhang G."/>
            <person name="Kronforst M.R."/>
            <person name="Wang W."/>
        </authorList>
    </citation>
    <scope>NUCLEOTIDE SEQUENCE [LARGE SCALE GENOMIC DNA]</scope>
    <source>
        <strain evidence="2">Ya'a_city_454_Px</strain>
        <tissue evidence="2">Whole body</tissue>
    </source>
</reference>
<protein>
    <submittedName>
        <fullName evidence="2">Uncharacterized protein</fullName>
    </submittedName>
</protein>
<feature type="coiled-coil region" evidence="1">
    <location>
        <begin position="172"/>
        <end position="206"/>
    </location>
</feature>
<keyword evidence="1" id="KW-0175">Coiled coil</keyword>
<accession>A0A194Q0E7</accession>
<name>A0A194Q0E7_PAPXU</name>
<dbReference type="AlphaFoldDB" id="A0A194Q0E7"/>
<dbReference type="EMBL" id="KQ459582">
    <property type="protein sequence ID" value="KPI99031.1"/>
    <property type="molecule type" value="Genomic_DNA"/>
</dbReference>
<keyword evidence="3" id="KW-1185">Reference proteome</keyword>
<gene>
    <name evidence="2" type="ORF">RR46_10349</name>
</gene>
<sequence length="227" mass="26029">MPELGTTWRSIHNGHSRCTDTWFAYEKWSHYYEGKNQQIAFFRSQSLSDCASALTYQPCRNSDDLDGDDITQSLAEFLELPKSQSIPEINVDLEDVDIIIKLEVSSDESSKIDALPTTSKTNQTEREGRGQINVMPELKSPCTTTLEPIPLPIDTPNTVALRKELRICKNHLLIKSKKVKNLQKVNKRLRNKVANLKTTIEALRKKSKMTGENWENKINRNDRLVER</sequence>
<dbReference type="Proteomes" id="UP000053268">
    <property type="component" value="Unassembled WGS sequence"/>
</dbReference>
<proteinExistence type="predicted"/>
<evidence type="ECO:0000256" key="1">
    <source>
        <dbReference type="SAM" id="Coils"/>
    </source>
</evidence>
<evidence type="ECO:0000313" key="2">
    <source>
        <dbReference type="EMBL" id="KPI99031.1"/>
    </source>
</evidence>
<organism evidence="2 3">
    <name type="scientific">Papilio xuthus</name>
    <name type="common">Asian swallowtail butterfly</name>
    <dbReference type="NCBI Taxonomy" id="66420"/>
    <lineage>
        <taxon>Eukaryota</taxon>
        <taxon>Metazoa</taxon>
        <taxon>Ecdysozoa</taxon>
        <taxon>Arthropoda</taxon>
        <taxon>Hexapoda</taxon>
        <taxon>Insecta</taxon>
        <taxon>Pterygota</taxon>
        <taxon>Neoptera</taxon>
        <taxon>Endopterygota</taxon>
        <taxon>Lepidoptera</taxon>
        <taxon>Glossata</taxon>
        <taxon>Ditrysia</taxon>
        <taxon>Papilionoidea</taxon>
        <taxon>Papilionidae</taxon>
        <taxon>Papilioninae</taxon>
        <taxon>Papilio</taxon>
    </lineage>
</organism>
<evidence type="ECO:0000313" key="3">
    <source>
        <dbReference type="Proteomes" id="UP000053268"/>
    </source>
</evidence>